<proteinExistence type="predicted"/>
<dbReference type="Pfam" id="PF13432">
    <property type="entry name" value="TPR_16"/>
    <property type="match status" value="1"/>
</dbReference>
<sequence>MTSAARMAFERAIAHETKGEDDKALAAYLSALELAPEDTEIAYRTAVSLLRSGFLDEAVSQLRRIVFADPEHVSARASLGNCQLLMEDYETAETNFLEVLKAAPDNRNALYGLASVYLKTGRAQDAEKPAAHLVEIMPGSAPALSLYAASKAHDPQASAAVAAFRKALQIDPDYRPALLGLSHVLKRRQRIDEAIDLADRAIALKPKEMDGLLARGDALQTAGRLEEARQDFVEALNLDEKNNELKVRISVISRKLGEHGIALAFANDAYDDNPAAIGAGNALGAALAALSRPKDAQAVLTSVAANKPLPEDLRQRIGDLIVKLTGERDSPDNANDLAAST</sequence>
<evidence type="ECO:0000256" key="2">
    <source>
        <dbReference type="ARBA" id="ARBA00022803"/>
    </source>
</evidence>
<dbReference type="Gene3D" id="1.25.40.10">
    <property type="entry name" value="Tetratricopeptide repeat domain"/>
    <property type="match status" value="2"/>
</dbReference>
<dbReference type="RefSeq" id="WP_145340551.1">
    <property type="nucleotide sequence ID" value="NZ_SMLY01000087.1"/>
</dbReference>
<feature type="repeat" description="TPR" evidence="3">
    <location>
        <begin position="73"/>
        <end position="106"/>
    </location>
</feature>
<evidence type="ECO:0000256" key="1">
    <source>
        <dbReference type="ARBA" id="ARBA00022737"/>
    </source>
</evidence>
<dbReference type="InterPro" id="IPR051012">
    <property type="entry name" value="CellSynth/LPSAsmb/PSIAsmb"/>
</dbReference>
<dbReference type="SUPFAM" id="SSF48452">
    <property type="entry name" value="TPR-like"/>
    <property type="match status" value="1"/>
</dbReference>
<dbReference type="InterPro" id="IPR011990">
    <property type="entry name" value="TPR-like_helical_dom_sf"/>
</dbReference>
<dbReference type="PROSITE" id="PS50005">
    <property type="entry name" value="TPR"/>
    <property type="match status" value="4"/>
</dbReference>
<protein>
    <submittedName>
        <fullName evidence="4">Tetratricopeptide repeat protein</fullName>
    </submittedName>
</protein>
<dbReference type="PANTHER" id="PTHR45586">
    <property type="entry name" value="TPR REPEAT-CONTAINING PROTEIN PA4667"/>
    <property type="match status" value="1"/>
</dbReference>
<keyword evidence="2 3" id="KW-0802">TPR repeat</keyword>
<dbReference type="AlphaFoldDB" id="A0A562THE8"/>
<dbReference type="PANTHER" id="PTHR45586:SF1">
    <property type="entry name" value="LIPOPOLYSACCHARIDE ASSEMBLY PROTEIN B"/>
    <property type="match status" value="1"/>
</dbReference>
<organism evidence="4 5">
    <name type="scientific">Roseibium hamelinense</name>
    <dbReference type="NCBI Taxonomy" id="150831"/>
    <lineage>
        <taxon>Bacteria</taxon>
        <taxon>Pseudomonadati</taxon>
        <taxon>Pseudomonadota</taxon>
        <taxon>Alphaproteobacteria</taxon>
        <taxon>Hyphomicrobiales</taxon>
        <taxon>Stappiaceae</taxon>
        <taxon>Roseibium</taxon>
    </lineage>
</organism>
<dbReference type="EMBL" id="VLLF01000001">
    <property type="protein sequence ID" value="TWI93045.1"/>
    <property type="molecule type" value="Genomic_DNA"/>
</dbReference>
<comment type="caution">
    <text evidence="4">The sequence shown here is derived from an EMBL/GenBank/DDBJ whole genome shotgun (WGS) entry which is preliminary data.</text>
</comment>
<keyword evidence="1" id="KW-0677">Repeat</keyword>
<evidence type="ECO:0000313" key="5">
    <source>
        <dbReference type="Proteomes" id="UP000320593"/>
    </source>
</evidence>
<feature type="repeat" description="TPR" evidence="3">
    <location>
        <begin position="175"/>
        <end position="208"/>
    </location>
</feature>
<name>A0A562THE8_9HYPH</name>
<evidence type="ECO:0000313" key="4">
    <source>
        <dbReference type="EMBL" id="TWI93045.1"/>
    </source>
</evidence>
<gene>
    <name evidence="4" type="ORF">JM93_00598</name>
</gene>
<feature type="repeat" description="TPR" evidence="3">
    <location>
        <begin position="5"/>
        <end position="38"/>
    </location>
</feature>
<evidence type="ECO:0000256" key="3">
    <source>
        <dbReference type="PROSITE-ProRule" id="PRU00339"/>
    </source>
</evidence>
<reference evidence="4 5" key="1">
    <citation type="submission" date="2019-07" db="EMBL/GenBank/DDBJ databases">
        <title>Genomic Encyclopedia of Archaeal and Bacterial Type Strains, Phase II (KMG-II): from individual species to whole genera.</title>
        <authorList>
            <person name="Goeker M."/>
        </authorList>
    </citation>
    <scope>NUCLEOTIDE SEQUENCE [LARGE SCALE GENOMIC DNA]</scope>
    <source>
        <strain evidence="4 5">ATCC BAA-252</strain>
    </source>
</reference>
<dbReference type="SMART" id="SM00028">
    <property type="entry name" value="TPR"/>
    <property type="match status" value="6"/>
</dbReference>
<accession>A0A562THE8</accession>
<keyword evidence="5" id="KW-1185">Reference proteome</keyword>
<dbReference type="OrthoDB" id="7841171at2"/>
<dbReference type="InterPro" id="IPR019734">
    <property type="entry name" value="TPR_rpt"/>
</dbReference>
<feature type="repeat" description="TPR" evidence="3">
    <location>
        <begin position="209"/>
        <end position="242"/>
    </location>
</feature>
<dbReference type="Pfam" id="PF14559">
    <property type="entry name" value="TPR_19"/>
    <property type="match status" value="2"/>
</dbReference>
<dbReference type="Proteomes" id="UP000320593">
    <property type="component" value="Unassembled WGS sequence"/>
</dbReference>